<dbReference type="InterPro" id="IPR013783">
    <property type="entry name" value="Ig-like_fold"/>
</dbReference>
<dbReference type="Pfam" id="PF02518">
    <property type="entry name" value="HATPase_c"/>
    <property type="match status" value="1"/>
</dbReference>
<keyword evidence="3 6" id="KW-0597">Phosphoprotein</keyword>
<evidence type="ECO:0000259" key="8">
    <source>
        <dbReference type="PROSITE" id="PS50109"/>
    </source>
</evidence>
<dbReference type="SUPFAM" id="SSF46689">
    <property type="entry name" value="Homeodomain-like"/>
    <property type="match status" value="1"/>
</dbReference>
<dbReference type="CDD" id="cd00082">
    <property type="entry name" value="HisKA"/>
    <property type="match status" value="1"/>
</dbReference>
<reference evidence="11" key="1">
    <citation type="submission" date="2017-01" db="EMBL/GenBank/DDBJ databases">
        <authorList>
            <person name="Varghese N."/>
            <person name="Submissions S."/>
        </authorList>
    </citation>
    <scope>NUCLEOTIDE SEQUENCE [LARGE SCALE GENOMIC DNA]</scope>
    <source>
        <strain evidence="11">DSM 21054</strain>
    </source>
</reference>
<sequence length="1466" mass="165949">MKSALRYFLLLLATPVCFCRVHGQPRCKIEHYSTEDGLSHDMVTSMYKDKEGFMWLGTWNGLNRFDGRQFLSFKSAPGDSSYIKNNRIDQVTGDDYHHLWVKSYDGQIYRFDKTTERFRPAMALLRNPPAIGSFKGVLSQYDDKLWMETIEQGILLMEKPASDSSSWHWYTQQAAEQFRIPSNKVLFMKEDRQGQVWLGTDKGLCRLVKNKAGVYESMRCRYACDTAAVTCMAETAEAVYAGTDDGRLLVIAHSGQLLTSFHLGNAALYGLLVNRNQKYLYATTGAGALVRITLRTWEIQQFMQDSKNALYSLYEDRRGDLWIKPEKEGVIVFHVQRQQFKNYFQQNNARYNYAGDHFKVYEDKNGILWVNMKGGGFGYYNAEKDAVEYFYNNPLSGTRRMSNIVSTLFYDTDGLLWLRTDERGIEKIIFQPEDFQQRLLVQGSVYRSDNEVRGLLEDRRHRLWLGMKSGLLYILENGKPAGVRFENMPGHGIGQVYTILQDKAGCMWLGTKAHGLYKATPVNAPETVYRLEHFMPDAADATSISSNEIYTLLEDSRGLLWAGSFQNGLNLVQNDNGHTRFIHDRECLANYPAGRYRKIRHMAEDKNGRLWMATTDGLLIADVTTPASFTYASYQKISGDGHSLGNNNVQYICRDTHDQMWLATLGGGLNKAIGDDPLRSLRFDVYTMKQGLPNDYLLSCAEDSYGYLWIATQTGLSRLDKTTMKFRNYNSNDGLPLCTFSEASCQLCDNGHMVFGTIRGLVEVDPPHLKDHVTDMQLAFTGLSVNNETVLPGTGNPVMPVALNYTKEVTLHYDQNTLGFDFTIPDFRLGSKQAYAYRLQGFEDRWNYTSEGSATYTHLPPGRYVLEVKCMHTALYQQVPYRQLAVTILPPLWKTGWAYLLYSVLIMSLGWALWKTAATLLRLKQRIALEKKVAALKLDFFTNVSHELRTPLTLIMNPVAALEQREGLSQLGKQYVEVIKRNANRMNRFINQLLELRKLESGKAQLQVAQVALPEFVKNITSFFLEMIREKQIHLEIIADVGSLYCWCDKDKMETAFYNVLANACKYTRECGHIVIRLQQQEQNMLIEVMDEGGGVEEGELPYLFDLFYAGKGSHKTGVKGTGIGLALTREIIELHGGSITACNRGGGLAVTIMLPIVVAASKKAGISYVQEPAEMHDNAIPDIVADPLLHEPAAQGQGRHPEQPLLLIVEDNSDLRAFIQSLLSPFYRIALAENGREGCRIALELMPDLVISDIMMPEMDGIQMLDYLKKNMVTSHIPVILLTAKSAVESQIEGLEYGADYYIGKPFQNDFLMAAIRSLVRQRKLMLKHLVNGKENIRLEPGTLQVTSQDAKFLKQVTEVVEEKMADESFDIDTVAVSIGMGRTTFYKKFKGLTGMAPVEFVREMRLKRAQQYFDAGYGNVSEVAYAVGFNNAKYFSTCFKARYQVAPTEYLKQHQSGNLAAGES</sequence>
<feature type="domain" description="Histidine kinase" evidence="8">
    <location>
        <begin position="943"/>
        <end position="1159"/>
    </location>
</feature>
<dbReference type="OrthoDB" id="1489484at2"/>
<dbReference type="PANTHER" id="PTHR43547:SF2">
    <property type="entry name" value="HYBRID SIGNAL TRANSDUCTION HISTIDINE KINASE C"/>
    <property type="match status" value="1"/>
</dbReference>
<dbReference type="InterPro" id="IPR004358">
    <property type="entry name" value="Sig_transdc_His_kin-like_C"/>
</dbReference>
<dbReference type="Gene3D" id="2.130.10.10">
    <property type="entry name" value="YVTN repeat-like/Quinoprotein amine dehydrogenase"/>
    <property type="match status" value="3"/>
</dbReference>
<dbReference type="SUPFAM" id="SSF63829">
    <property type="entry name" value="Calcium-dependent phosphotriesterase"/>
    <property type="match status" value="2"/>
</dbReference>
<dbReference type="GO" id="GO:0003700">
    <property type="term" value="F:DNA-binding transcription factor activity"/>
    <property type="evidence" value="ECO:0007669"/>
    <property type="project" value="InterPro"/>
</dbReference>
<dbReference type="InterPro" id="IPR036890">
    <property type="entry name" value="HATPase_C_sf"/>
</dbReference>
<protein>
    <recommendedName>
        <fullName evidence="2">histidine kinase</fullName>
        <ecNumber evidence="2">2.7.13.3</ecNumber>
    </recommendedName>
</protein>
<dbReference type="GO" id="GO:0000155">
    <property type="term" value="F:phosphorelay sensor kinase activity"/>
    <property type="evidence" value="ECO:0007669"/>
    <property type="project" value="InterPro"/>
</dbReference>
<dbReference type="PROSITE" id="PS01124">
    <property type="entry name" value="HTH_ARAC_FAMILY_2"/>
    <property type="match status" value="1"/>
</dbReference>
<dbReference type="Pfam" id="PF07495">
    <property type="entry name" value="Y_Y_Y"/>
    <property type="match status" value="1"/>
</dbReference>
<dbReference type="Pfam" id="PF07494">
    <property type="entry name" value="Reg_prop"/>
    <property type="match status" value="4"/>
</dbReference>
<dbReference type="InterPro" id="IPR003594">
    <property type="entry name" value="HATPase_dom"/>
</dbReference>
<dbReference type="SMART" id="SM00448">
    <property type="entry name" value="REC"/>
    <property type="match status" value="1"/>
</dbReference>
<dbReference type="SUPFAM" id="SSF55874">
    <property type="entry name" value="ATPase domain of HSP90 chaperone/DNA topoisomerase II/histidine kinase"/>
    <property type="match status" value="1"/>
</dbReference>
<dbReference type="InterPro" id="IPR011006">
    <property type="entry name" value="CheY-like_superfamily"/>
</dbReference>
<dbReference type="Gene3D" id="1.10.10.60">
    <property type="entry name" value="Homeodomain-like"/>
    <property type="match status" value="2"/>
</dbReference>
<dbReference type="GO" id="GO:0043565">
    <property type="term" value="F:sequence-specific DNA binding"/>
    <property type="evidence" value="ECO:0007669"/>
    <property type="project" value="InterPro"/>
</dbReference>
<dbReference type="CDD" id="cd17574">
    <property type="entry name" value="REC_OmpR"/>
    <property type="match status" value="1"/>
</dbReference>
<feature type="domain" description="Response regulatory" evidence="9">
    <location>
        <begin position="1206"/>
        <end position="1321"/>
    </location>
</feature>
<evidence type="ECO:0000256" key="4">
    <source>
        <dbReference type="ARBA" id="ARBA00023015"/>
    </source>
</evidence>
<dbReference type="SMART" id="SM00388">
    <property type="entry name" value="HisKA"/>
    <property type="match status" value="1"/>
</dbReference>
<evidence type="ECO:0000256" key="1">
    <source>
        <dbReference type="ARBA" id="ARBA00000085"/>
    </source>
</evidence>
<dbReference type="PROSITE" id="PS50109">
    <property type="entry name" value="HIS_KIN"/>
    <property type="match status" value="1"/>
</dbReference>
<evidence type="ECO:0000256" key="6">
    <source>
        <dbReference type="PROSITE-ProRule" id="PRU00169"/>
    </source>
</evidence>
<proteinExistence type="predicted"/>
<evidence type="ECO:0000256" key="2">
    <source>
        <dbReference type="ARBA" id="ARBA00012438"/>
    </source>
</evidence>
<feature type="domain" description="HTH araC/xylS-type" evidence="7">
    <location>
        <begin position="1356"/>
        <end position="1455"/>
    </location>
</feature>
<dbReference type="InterPro" id="IPR011047">
    <property type="entry name" value="Quinoprotein_ADH-like_sf"/>
</dbReference>
<organism evidence="10 11">
    <name type="scientific">Filimonas lacunae</name>
    <dbReference type="NCBI Taxonomy" id="477680"/>
    <lineage>
        <taxon>Bacteria</taxon>
        <taxon>Pseudomonadati</taxon>
        <taxon>Bacteroidota</taxon>
        <taxon>Chitinophagia</taxon>
        <taxon>Chitinophagales</taxon>
        <taxon>Chitinophagaceae</taxon>
        <taxon>Filimonas</taxon>
    </lineage>
</organism>
<dbReference type="PANTHER" id="PTHR43547">
    <property type="entry name" value="TWO-COMPONENT HISTIDINE KINASE"/>
    <property type="match status" value="1"/>
</dbReference>
<dbReference type="InterPro" id="IPR018060">
    <property type="entry name" value="HTH_AraC"/>
</dbReference>
<dbReference type="Pfam" id="PF12833">
    <property type="entry name" value="HTH_18"/>
    <property type="match status" value="1"/>
</dbReference>
<dbReference type="SMART" id="SM00387">
    <property type="entry name" value="HATPase_c"/>
    <property type="match status" value="1"/>
</dbReference>
<keyword evidence="4" id="KW-0805">Transcription regulation</keyword>
<evidence type="ECO:0000256" key="3">
    <source>
        <dbReference type="ARBA" id="ARBA00022553"/>
    </source>
</evidence>
<evidence type="ECO:0000313" key="11">
    <source>
        <dbReference type="Proteomes" id="UP000186917"/>
    </source>
</evidence>
<dbReference type="FunFam" id="1.10.287.130:FF:000045">
    <property type="entry name" value="Two-component system sensor histidine kinase/response regulator"/>
    <property type="match status" value="1"/>
</dbReference>
<keyword evidence="11" id="KW-1185">Reference proteome</keyword>
<gene>
    <name evidence="10" type="ORF">SAMN05421788_10230</name>
</gene>
<dbReference type="InterPro" id="IPR015943">
    <property type="entry name" value="WD40/YVTN_repeat-like_dom_sf"/>
</dbReference>
<evidence type="ECO:0000259" key="7">
    <source>
        <dbReference type="PROSITE" id="PS01124"/>
    </source>
</evidence>
<name>A0A1N7MY15_9BACT</name>
<comment type="catalytic activity">
    <reaction evidence="1">
        <text>ATP + protein L-histidine = ADP + protein N-phospho-L-histidine.</text>
        <dbReference type="EC" id="2.7.13.3"/>
    </reaction>
</comment>
<keyword evidence="5" id="KW-0804">Transcription</keyword>
<dbReference type="Gene3D" id="1.10.287.130">
    <property type="match status" value="1"/>
</dbReference>
<dbReference type="SUPFAM" id="SSF52172">
    <property type="entry name" value="CheY-like"/>
    <property type="match status" value="1"/>
</dbReference>
<dbReference type="InterPro" id="IPR011110">
    <property type="entry name" value="Reg_prop"/>
</dbReference>
<dbReference type="Proteomes" id="UP000186917">
    <property type="component" value="Unassembled WGS sequence"/>
</dbReference>
<accession>A0A1N7MY15</accession>
<dbReference type="InterPro" id="IPR005467">
    <property type="entry name" value="His_kinase_dom"/>
</dbReference>
<dbReference type="Gene3D" id="2.60.40.10">
    <property type="entry name" value="Immunoglobulins"/>
    <property type="match status" value="1"/>
</dbReference>
<dbReference type="SUPFAM" id="SSF50998">
    <property type="entry name" value="Quinoprotein alcohol dehydrogenase-like"/>
    <property type="match status" value="1"/>
</dbReference>
<dbReference type="PRINTS" id="PR00344">
    <property type="entry name" value="BCTRLSENSOR"/>
</dbReference>
<dbReference type="EMBL" id="FTOR01000002">
    <property type="protein sequence ID" value="SIS90970.1"/>
    <property type="molecule type" value="Genomic_DNA"/>
</dbReference>
<dbReference type="SUPFAM" id="SSF47384">
    <property type="entry name" value="Homodimeric domain of signal transducing histidine kinase"/>
    <property type="match status" value="1"/>
</dbReference>
<dbReference type="Pfam" id="PF00072">
    <property type="entry name" value="Response_reg"/>
    <property type="match status" value="1"/>
</dbReference>
<dbReference type="STRING" id="477680.SAMN05421788_10230"/>
<dbReference type="RefSeq" id="WP_076377500.1">
    <property type="nucleotide sequence ID" value="NZ_AP017422.1"/>
</dbReference>
<dbReference type="InterPro" id="IPR001789">
    <property type="entry name" value="Sig_transdc_resp-reg_receiver"/>
</dbReference>
<dbReference type="InterPro" id="IPR036097">
    <property type="entry name" value="HisK_dim/P_sf"/>
</dbReference>
<dbReference type="EC" id="2.7.13.3" evidence="2"/>
<dbReference type="InterPro" id="IPR009057">
    <property type="entry name" value="Homeodomain-like_sf"/>
</dbReference>
<evidence type="ECO:0000259" key="9">
    <source>
        <dbReference type="PROSITE" id="PS50110"/>
    </source>
</evidence>
<dbReference type="InterPro" id="IPR011123">
    <property type="entry name" value="Y_Y_Y"/>
</dbReference>
<dbReference type="PROSITE" id="PS50110">
    <property type="entry name" value="RESPONSE_REGULATORY"/>
    <property type="match status" value="1"/>
</dbReference>
<dbReference type="Pfam" id="PF00512">
    <property type="entry name" value="HisKA"/>
    <property type="match status" value="1"/>
</dbReference>
<dbReference type="InterPro" id="IPR003661">
    <property type="entry name" value="HisK_dim/P_dom"/>
</dbReference>
<evidence type="ECO:0000313" key="10">
    <source>
        <dbReference type="EMBL" id="SIS90970.1"/>
    </source>
</evidence>
<feature type="modified residue" description="4-aspartylphosphate" evidence="6">
    <location>
        <position position="1254"/>
    </location>
</feature>
<dbReference type="Gene3D" id="3.40.50.2300">
    <property type="match status" value="1"/>
</dbReference>
<dbReference type="SMART" id="SM00342">
    <property type="entry name" value="HTH_ARAC"/>
    <property type="match status" value="1"/>
</dbReference>
<dbReference type="Gene3D" id="3.30.565.10">
    <property type="entry name" value="Histidine kinase-like ATPase, C-terminal domain"/>
    <property type="match status" value="1"/>
</dbReference>
<evidence type="ECO:0000256" key="5">
    <source>
        <dbReference type="ARBA" id="ARBA00023163"/>
    </source>
</evidence>